<protein>
    <recommendedName>
        <fullName evidence="2">Peptidase M56 domain-containing protein</fullName>
    </recommendedName>
</protein>
<keyword evidence="1" id="KW-0812">Transmembrane</keyword>
<sequence>MLPILLYLLKANVALLLFAAAYFGLLRRLTFFTLNRAYLVFALLFAAVYPALPMPALLPAEATPTVVFAMVEATGAAPGAAPAVPVAPAIDWAAVGVALYAAGAAALLARLLVQLLALARLRRRARPAVVQGLPVRVLDEPISPFSFWQTIYLNPEQHATLELAAVLRHEQVHVRQWHTLDVLLAHLAQAAAWCNPAAWLLRRALLDNLEYLADEAVLETGLVDRRAYQYSLLRLSHAAAAPSLVTSFTFPTLKNRVIMMNSPASALAQTGRYLLALPLALGLALGVGAALSPAAAAPSTLAAPGPAVYYLDGKLSDKATVDALDSKSIAYINMLNEKQARQVFGTASGAVAIVVTTANQNSAAVLALKKKVDKVAPLMPATPEQKAAIAAAQDYLQKTYPNAKVNFIGPDAKAGTAAPRYRAQFEDGGQTKMQYFDAKGQPVGTATADKPVGAVAPAAQPVPYLAAPALAYITQHYPAARLLGVTELKAPNGSPSRYQAQIVIGRRPGYVLFDGAGQFISESYASSAAH</sequence>
<dbReference type="EMBL" id="JAEDAE010000004">
    <property type="protein sequence ID" value="MBH8558544.1"/>
    <property type="molecule type" value="Genomic_DNA"/>
</dbReference>
<dbReference type="PANTHER" id="PTHR34978">
    <property type="entry name" value="POSSIBLE SENSOR-TRANSDUCER PROTEIN BLAR"/>
    <property type="match status" value="1"/>
</dbReference>
<name>A0ABS0Q7A8_9BACT</name>
<keyword evidence="1" id="KW-0472">Membrane</keyword>
<accession>A0ABS0Q7A8</accession>
<feature type="transmembrane region" description="Helical" evidence="1">
    <location>
        <begin position="92"/>
        <end position="113"/>
    </location>
</feature>
<evidence type="ECO:0000313" key="4">
    <source>
        <dbReference type="Proteomes" id="UP000625631"/>
    </source>
</evidence>
<evidence type="ECO:0000259" key="2">
    <source>
        <dbReference type="Pfam" id="PF05569"/>
    </source>
</evidence>
<dbReference type="RefSeq" id="WP_198075510.1">
    <property type="nucleotide sequence ID" value="NZ_JAEDAE010000004.1"/>
</dbReference>
<keyword evidence="4" id="KW-1185">Reference proteome</keyword>
<comment type="caution">
    <text evidence="3">The sequence shown here is derived from an EMBL/GenBank/DDBJ whole genome shotgun (WGS) entry which is preliminary data.</text>
</comment>
<keyword evidence="1" id="KW-1133">Transmembrane helix</keyword>
<dbReference type="Proteomes" id="UP000625631">
    <property type="component" value="Unassembled WGS sequence"/>
</dbReference>
<gene>
    <name evidence="3" type="ORF">I7X13_10835</name>
</gene>
<feature type="transmembrane region" description="Helical" evidence="1">
    <location>
        <begin position="6"/>
        <end position="25"/>
    </location>
</feature>
<dbReference type="PANTHER" id="PTHR34978:SF3">
    <property type="entry name" value="SLR0241 PROTEIN"/>
    <property type="match status" value="1"/>
</dbReference>
<evidence type="ECO:0000256" key="1">
    <source>
        <dbReference type="SAM" id="Phobius"/>
    </source>
</evidence>
<dbReference type="InterPro" id="IPR052173">
    <property type="entry name" value="Beta-lactam_resp_regulator"/>
</dbReference>
<feature type="transmembrane region" description="Helical" evidence="1">
    <location>
        <begin position="37"/>
        <end position="58"/>
    </location>
</feature>
<dbReference type="InterPro" id="IPR008756">
    <property type="entry name" value="Peptidase_M56"/>
</dbReference>
<feature type="transmembrane region" description="Helical" evidence="1">
    <location>
        <begin position="273"/>
        <end position="291"/>
    </location>
</feature>
<reference evidence="3 4" key="1">
    <citation type="submission" date="2020-12" db="EMBL/GenBank/DDBJ databases">
        <title>Hymenobacter sp.</title>
        <authorList>
            <person name="Kim M.K."/>
        </authorList>
    </citation>
    <scope>NUCLEOTIDE SEQUENCE [LARGE SCALE GENOMIC DNA]</scope>
    <source>
        <strain evidence="3 4">BT442</strain>
    </source>
</reference>
<feature type="domain" description="Peptidase M56" evidence="2">
    <location>
        <begin position="137"/>
        <end position="259"/>
    </location>
</feature>
<dbReference type="Pfam" id="PF05569">
    <property type="entry name" value="Peptidase_M56"/>
    <property type="match status" value="1"/>
</dbReference>
<organism evidence="3 4">
    <name type="scientific">Hymenobacter negativus</name>
    <dbReference type="NCBI Taxonomy" id="2795026"/>
    <lineage>
        <taxon>Bacteria</taxon>
        <taxon>Pseudomonadati</taxon>
        <taxon>Bacteroidota</taxon>
        <taxon>Cytophagia</taxon>
        <taxon>Cytophagales</taxon>
        <taxon>Hymenobacteraceae</taxon>
        <taxon>Hymenobacter</taxon>
    </lineage>
</organism>
<evidence type="ECO:0000313" key="3">
    <source>
        <dbReference type="EMBL" id="MBH8558544.1"/>
    </source>
</evidence>
<proteinExistence type="predicted"/>